<protein>
    <recommendedName>
        <fullName evidence="1">Reverse transcriptase/retrotransposon-derived protein RNase H-like domain-containing protein</fullName>
    </recommendedName>
</protein>
<dbReference type="Gramene" id="Solyc06g009967.1.1">
    <property type="protein sequence ID" value="Solyc06g009967.1.1"/>
    <property type="gene ID" value="Solyc06g009967.1"/>
</dbReference>
<reference evidence="2" key="2">
    <citation type="submission" date="2019-01" db="UniProtKB">
        <authorList>
            <consortium name="EnsemblPlants"/>
        </authorList>
    </citation>
    <scope>IDENTIFICATION</scope>
    <source>
        <strain evidence="2">cv. Heinz 1706</strain>
    </source>
</reference>
<name>A0A3Q7GP13_SOLLC</name>
<dbReference type="Gene3D" id="3.30.70.270">
    <property type="match status" value="1"/>
</dbReference>
<proteinExistence type="predicted"/>
<dbReference type="AlphaFoldDB" id="A0A3Q7GP13"/>
<dbReference type="InterPro" id="IPR041577">
    <property type="entry name" value="RT_RNaseH_2"/>
</dbReference>
<dbReference type="InterPro" id="IPR043128">
    <property type="entry name" value="Rev_trsase/Diguanyl_cyclase"/>
</dbReference>
<dbReference type="Pfam" id="PF17919">
    <property type="entry name" value="RT_RNaseH_2"/>
    <property type="match status" value="1"/>
</dbReference>
<dbReference type="STRING" id="4081.A0A3Q7GP13"/>
<organism evidence="2">
    <name type="scientific">Solanum lycopersicum</name>
    <name type="common">Tomato</name>
    <name type="synonym">Lycopersicon esculentum</name>
    <dbReference type="NCBI Taxonomy" id="4081"/>
    <lineage>
        <taxon>Eukaryota</taxon>
        <taxon>Viridiplantae</taxon>
        <taxon>Streptophyta</taxon>
        <taxon>Embryophyta</taxon>
        <taxon>Tracheophyta</taxon>
        <taxon>Spermatophyta</taxon>
        <taxon>Magnoliopsida</taxon>
        <taxon>eudicotyledons</taxon>
        <taxon>Gunneridae</taxon>
        <taxon>Pentapetalae</taxon>
        <taxon>asterids</taxon>
        <taxon>lamiids</taxon>
        <taxon>Solanales</taxon>
        <taxon>Solanaceae</taxon>
        <taxon>Solanoideae</taxon>
        <taxon>Solaneae</taxon>
        <taxon>Solanum</taxon>
        <taxon>Solanum subgen. Lycopersicon</taxon>
    </lineage>
</organism>
<sequence length="134" mass="15258">MVIYLDDIAVYSNNMEDHVEHLLQDVQSLDGRRQGGGNSKLRGSNESTRVAILSWPHHYHRCFIFSYSTIAFPLTDLLKKNCELEWTDTCQTAFEKLKAAVTEEPSLALPYFTKAFEVHTDASDFAVADILMQE</sequence>
<dbReference type="EnsemblPlants" id="Solyc06g009967.1.1">
    <property type="protein sequence ID" value="Solyc06g009967.1.1"/>
    <property type="gene ID" value="Solyc06g009967.1"/>
</dbReference>
<evidence type="ECO:0000259" key="1">
    <source>
        <dbReference type="Pfam" id="PF17919"/>
    </source>
</evidence>
<dbReference type="PANTHER" id="PTHR33064:SF40">
    <property type="entry name" value="REVERSE TRANSCRIPTASE_RETROTRANSPOSON-DERIVED PROTEIN RNASE H-LIKE DOMAIN-CONTAINING PROTEIN"/>
    <property type="match status" value="1"/>
</dbReference>
<dbReference type="InterPro" id="IPR051320">
    <property type="entry name" value="Viral_Replic_Matur_Polypro"/>
</dbReference>
<dbReference type="InterPro" id="IPR043502">
    <property type="entry name" value="DNA/RNA_pol_sf"/>
</dbReference>
<reference evidence="2" key="1">
    <citation type="journal article" date="2012" name="Nature">
        <title>The tomato genome sequence provides insights into fleshy fruit evolution.</title>
        <authorList>
            <consortium name="Tomato Genome Consortium"/>
        </authorList>
    </citation>
    <scope>NUCLEOTIDE SEQUENCE [LARGE SCALE GENOMIC DNA]</scope>
    <source>
        <strain evidence="2">cv. Heinz 1706</strain>
    </source>
</reference>
<evidence type="ECO:0000313" key="3">
    <source>
        <dbReference type="Proteomes" id="UP000004994"/>
    </source>
</evidence>
<keyword evidence="3" id="KW-1185">Reference proteome</keyword>
<accession>A0A3Q7GP13</accession>
<dbReference type="InParanoid" id="A0A3Q7GP13"/>
<dbReference type="PANTHER" id="PTHR33064">
    <property type="entry name" value="POL PROTEIN"/>
    <property type="match status" value="1"/>
</dbReference>
<dbReference type="SUPFAM" id="SSF56672">
    <property type="entry name" value="DNA/RNA polymerases"/>
    <property type="match status" value="1"/>
</dbReference>
<dbReference type="Proteomes" id="UP000004994">
    <property type="component" value="Chromosome 6"/>
</dbReference>
<evidence type="ECO:0000313" key="2">
    <source>
        <dbReference type="EnsemblPlants" id="Solyc06g009967.1.1"/>
    </source>
</evidence>
<feature type="domain" description="Reverse transcriptase/retrotransposon-derived protein RNase H-like" evidence="1">
    <location>
        <begin position="86"/>
        <end position="134"/>
    </location>
</feature>